<feature type="domain" description="HTH araC/xylS-type" evidence="3">
    <location>
        <begin position="198"/>
        <end position="296"/>
    </location>
</feature>
<dbReference type="KEGG" id="bgp:BGL_2c05460"/>
<evidence type="ECO:0000259" key="3">
    <source>
        <dbReference type="PROSITE" id="PS01124"/>
    </source>
</evidence>
<dbReference type="Pfam" id="PF06719">
    <property type="entry name" value="AraC_N"/>
    <property type="match status" value="1"/>
</dbReference>
<reference evidence="5" key="1">
    <citation type="submission" date="2011-03" db="EMBL/GenBank/DDBJ databases">
        <authorList>
            <person name="Voget S."/>
            <person name="Streit W.R."/>
            <person name="Jaeger K.E."/>
            <person name="Daniel R."/>
        </authorList>
    </citation>
    <scope>NUCLEOTIDE SEQUENCE [LARGE SCALE GENOMIC DNA]</scope>
    <source>
        <strain evidence="5">PG1</strain>
    </source>
</reference>
<dbReference type="InterPro" id="IPR009057">
    <property type="entry name" value="Homeodomain-like_sf"/>
</dbReference>
<dbReference type="EMBL" id="CP002581">
    <property type="protein sequence ID" value="AJK48630.1"/>
    <property type="molecule type" value="Genomic_DNA"/>
</dbReference>
<evidence type="ECO:0000256" key="2">
    <source>
        <dbReference type="ARBA" id="ARBA00023163"/>
    </source>
</evidence>
<dbReference type="OrthoDB" id="34150at2"/>
<dbReference type="HOGENOM" id="CLU_000445_100_0_4"/>
<dbReference type="InterPro" id="IPR009594">
    <property type="entry name" value="Tscrpt_reg_HTH_AraC_N"/>
</dbReference>
<name>A0A0B6S5N7_BURPL</name>
<evidence type="ECO:0000256" key="1">
    <source>
        <dbReference type="ARBA" id="ARBA00023015"/>
    </source>
</evidence>
<evidence type="ECO:0000313" key="5">
    <source>
        <dbReference type="Proteomes" id="UP000031838"/>
    </source>
</evidence>
<protein>
    <submittedName>
        <fullName evidence="4">Transcriptional regulator, AraC family</fullName>
    </submittedName>
</protein>
<keyword evidence="2" id="KW-0804">Transcription</keyword>
<dbReference type="InterPro" id="IPR018060">
    <property type="entry name" value="HTH_AraC"/>
</dbReference>
<dbReference type="GO" id="GO:0043565">
    <property type="term" value="F:sequence-specific DNA binding"/>
    <property type="evidence" value="ECO:0007669"/>
    <property type="project" value="InterPro"/>
</dbReference>
<dbReference type="PANTHER" id="PTHR43436:SF1">
    <property type="entry name" value="TRANSCRIPTIONAL REGULATORY PROTEIN"/>
    <property type="match status" value="1"/>
</dbReference>
<dbReference type="PANTHER" id="PTHR43436">
    <property type="entry name" value="ARAC-FAMILY TRANSCRIPTIONAL REGULATOR"/>
    <property type="match status" value="1"/>
</dbReference>
<dbReference type="SUPFAM" id="SSF46689">
    <property type="entry name" value="Homeodomain-like"/>
    <property type="match status" value="2"/>
</dbReference>
<dbReference type="Gene3D" id="1.10.10.60">
    <property type="entry name" value="Homeodomain-like"/>
    <property type="match status" value="2"/>
</dbReference>
<accession>A0A0B6S5N7</accession>
<dbReference type="GO" id="GO:0003700">
    <property type="term" value="F:DNA-binding transcription factor activity"/>
    <property type="evidence" value="ECO:0007669"/>
    <property type="project" value="InterPro"/>
</dbReference>
<dbReference type="SMART" id="SM00342">
    <property type="entry name" value="HTH_ARAC"/>
    <property type="match status" value="1"/>
</dbReference>
<dbReference type="PROSITE" id="PS01124">
    <property type="entry name" value="HTH_ARAC_FAMILY_2"/>
    <property type="match status" value="1"/>
</dbReference>
<evidence type="ECO:0000313" key="4">
    <source>
        <dbReference type="EMBL" id="AJK48630.1"/>
    </source>
</evidence>
<keyword evidence="5" id="KW-1185">Reference proteome</keyword>
<proteinExistence type="predicted"/>
<dbReference type="Pfam" id="PF12833">
    <property type="entry name" value="HTH_18"/>
    <property type="match status" value="1"/>
</dbReference>
<sequence length="305" mass="32920">MPVPFDPNGDALRDAMRDVIERHCAAPYQSTAIDGLTLFRIASAAPPNHALYNPRLVLVVQGGKQVGFGDLAFRVTTGNFLVVTVDIPVTTQIETTPDGRPHMALTLSLDRALLAEVLPRVVAEPVATASPAALDAAPLTADLLDPFARLLRLLDTPADIGFVAPLIVRELYYRLLSGGVGPTLTQFALNSSHVAKIGRVTEWIKAHYAEPMRIDALAELAGMSLTSFHRHFKNLTSMTPIQYRTQVRLREARRMLIADGEGAGAIGLKVGYESQSQFSRDYKRLFGAPPASDAGRGAGGIETRA</sequence>
<organism evidence="4 5">
    <name type="scientific">Burkholderia plantarii</name>
    <dbReference type="NCBI Taxonomy" id="41899"/>
    <lineage>
        <taxon>Bacteria</taxon>
        <taxon>Pseudomonadati</taxon>
        <taxon>Pseudomonadota</taxon>
        <taxon>Betaproteobacteria</taxon>
        <taxon>Burkholderiales</taxon>
        <taxon>Burkholderiaceae</taxon>
        <taxon>Burkholderia</taxon>
    </lineage>
</organism>
<dbReference type="Proteomes" id="UP000031838">
    <property type="component" value="Chromosome 2"/>
</dbReference>
<keyword evidence="1" id="KW-0805">Transcription regulation</keyword>
<gene>
    <name evidence="4" type="ORF">BGL_2c05460</name>
</gene>
<dbReference type="AlphaFoldDB" id="A0A0B6S5N7"/>
<dbReference type="RefSeq" id="WP_052498537.1">
    <property type="nucleotide sequence ID" value="NZ_CP002581.1"/>
</dbReference>
<reference evidence="4 5" key="2">
    <citation type="journal article" date="2016" name="Appl. Microbiol. Biotechnol.">
        <title>Mutations improving production and secretion of extracellular lipase by Burkholderia glumae PG1.</title>
        <authorList>
            <person name="Knapp A."/>
            <person name="Voget S."/>
            <person name="Gao R."/>
            <person name="Zaburannyi N."/>
            <person name="Krysciak D."/>
            <person name="Breuer M."/>
            <person name="Hauer B."/>
            <person name="Streit W.R."/>
            <person name="Muller R."/>
            <person name="Daniel R."/>
            <person name="Jaeger K.E."/>
        </authorList>
    </citation>
    <scope>NUCLEOTIDE SEQUENCE [LARGE SCALE GENOMIC DNA]</scope>
    <source>
        <strain evidence="4 5">PG1</strain>
    </source>
</reference>